<dbReference type="AlphaFoldDB" id="A0AA46I689"/>
<accession>A0AA46I689</accession>
<dbReference type="InterPro" id="IPR003781">
    <property type="entry name" value="CoA-bd"/>
</dbReference>
<dbReference type="Gene3D" id="3.40.50.720">
    <property type="entry name" value="NAD(P)-binding Rossmann-like Domain"/>
    <property type="match status" value="1"/>
</dbReference>
<evidence type="ECO:0000259" key="1">
    <source>
        <dbReference type="SMART" id="SM00881"/>
    </source>
</evidence>
<organism evidence="2 3">
    <name type="scientific">Hypnocyclicus thermotrophus</name>
    <dbReference type="NCBI Taxonomy" id="1627895"/>
    <lineage>
        <taxon>Bacteria</taxon>
        <taxon>Fusobacteriati</taxon>
        <taxon>Fusobacteriota</taxon>
        <taxon>Fusobacteriia</taxon>
        <taxon>Fusobacteriales</taxon>
        <taxon>Fusobacteriaceae</taxon>
        <taxon>Hypnocyclicus</taxon>
    </lineage>
</organism>
<gene>
    <name evidence="2" type="ORF">EV215_0082</name>
</gene>
<dbReference type="Pfam" id="PF13380">
    <property type="entry name" value="CoA_binding_2"/>
    <property type="match status" value="1"/>
</dbReference>
<dbReference type="PANTHER" id="PTHR33303:SF2">
    <property type="entry name" value="COA-BINDING DOMAIN-CONTAINING PROTEIN"/>
    <property type="match status" value="1"/>
</dbReference>
<keyword evidence="3" id="KW-1185">Reference proteome</keyword>
<feature type="domain" description="CoA-binding" evidence="1">
    <location>
        <begin position="51"/>
        <end position="144"/>
    </location>
</feature>
<dbReference type="PANTHER" id="PTHR33303">
    <property type="entry name" value="CYTOPLASMIC PROTEIN-RELATED"/>
    <property type="match status" value="1"/>
</dbReference>
<dbReference type="SUPFAM" id="SSF51735">
    <property type="entry name" value="NAD(P)-binding Rossmann-fold domains"/>
    <property type="match status" value="1"/>
</dbReference>
<proteinExistence type="predicted"/>
<dbReference type="EMBL" id="SOBG01000001">
    <property type="protein sequence ID" value="TDT72294.1"/>
    <property type="molecule type" value="Genomic_DNA"/>
</dbReference>
<evidence type="ECO:0000313" key="2">
    <source>
        <dbReference type="EMBL" id="TDT72294.1"/>
    </source>
</evidence>
<sequence length="181" mass="21107">MKKCPICSFDVDENLTKYKLKKENEIVYFCGPKCMEEYQGIKEEKKDFTKIFESSKVLAIVGLSPNEARTSYQVAAKLKGFGYEIIPVYPKAEIILGEKVYKSILDIEKEIDTAIFFINSKLVYPLVKEAIEKKVKTIWLQEGVISKESKKMAFHNNINFVMDRCFYKEHINYINNKNNFN</sequence>
<evidence type="ECO:0000313" key="3">
    <source>
        <dbReference type="Proteomes" id="UP000294678"/>
    </source>
</evidence>
<dbReference type="InterPro" id="IPR036291">
    <property type="entry name" value="NAD(P)-bd_dom_sf"/>
</dbReference>
<name>A0AA46I689_9FUSO</name>
<comment type="caution">
    <text evidence="2">The sequence shown here is derived from an EMBL/GenBank/DDBJ whole genome shotgun (WGS) entry which is preliminary data.</text>
</comment>
<dbReference type="RefSeq" id="WP_134111830.1">
    <property type="nucleotide sequence ID" value="NZ_SOBG01000001.1"/>
</dbReference>
<protein>
    <recommendedName>
        <fullName evidence="1">CoA-binding domain-containing protein</fullName>
    </recommendedName>
</protein>
<dbReference type="Proteomes" id="UP000294678">
    <property type="component" value="Unassembled WGS sequence"/>
</dbReference>
<dbReference type="SMART" id="SM00881">
    <property type="entry name" value="CoA_binding"/>
    <property type="match status" value="1"/>
</dbReference>
<reference evidence="2 3" key="1">
    <citation type="submission" date="2019-03" db="EMBL/GenBank/DDBJ databases">
        <title>Genomic Encyclopedia of Type Strains, Phase IV (KMG-IV): sequencing the most valuable type-strain genomes for metagenomic binning, comparative biology and taxonomic classification.</title>
        <authorList>
            <person name="Goeker M."/>
        </authorList>
    </citation>
    <scope>NUCLEOTIDE SEQUENCE [LARGE SCALE GENOMIC DNA]</scope>
    <source>
        <strain evidence="2 3">DSM 100055</strain>
    </source>
</reference>